<dbReference type="EMBL" id="JAHDVG010000474">
    <property type="protein sequence ID" value="KAH1177628.1"/>
    <property type="molecule type" value="Genomic_DNA"/>
</dbReference>
<protein>
    <submittedName>
        <fullName evidence="2">Uncharacterized protein</fullName>
    </submittedName>
</protein>
<dbReference type="AlphaFoldDB" id="A0A9D4B0Y1"/>
<gene>
    <name evidence="2" type="ORF">KIL84_011330</name>
</gene>
<evidence type="ECO:0000256" key="1">
    <source>
        <dbReference type="SAM" id="MobiDB-lite"/>
    </source>
</evidence>
<accession>A0A9D4B0Y1</accession>
<name>A0A9D4B0Y1_9SAUR</name>
<feature type="non-terminal residue" evidence="2">
    <location>
        <position position="121"/>
    </location>
</feature>
<comment type="caution">
    <text evidence="2">The sequence shown here is derived from an EMBL/GenBank/DDBJ whole genome shotgun (WGS) entry which is preliminary data.</text>
</comment>
<sequence>LILREERLKKGDALLAPRIQHGNDGSQQQVQSEASEVTLLLKPVPQEALPQEQQHILEQYSEELFSAPHEQPAADTDGTEPAPQPVTPAVIPSRMHIARATFKVWAFSVRCFGEAKWPMNG</sequence>
<feature type="region of interest" description="Disordered" evidence="1">
    <location>
        <begin position="62"/>
        <end position="88"/>
    </location>
</feature>
<organism evidence="2 3">
    <name type="scientific">Mauremys mutica</name>
    <name type="common">yellowpond turtle</name>
    <dbReference type="NCBI Taxonomy" id="74926"/>
    <lineage>
        <taxon>Eukaryota</taxon>
        <taxon>Metazoa</taxon>
        <taxon>Chordata</taxon>
        <taxon>Craniata</taxon>
        <taxon>Vertebrata</taxon>
        <taxon>Euteleostomi</taxon>
        <taxon>Archelosauria</taxon>
        <taxon>Testudinata</taxon>
        <taxon>Testudines</taxon>
        <taxon>Cryptodira</taxon>
        <taxon>Durocryptodira</taxon>
        <taxon>Testudinoidea</taxon>
        <taxon>Geoemydidae</taxon>
        <taxon>Geoemydinae</taxon>
        <taxon>Mauremys</taxon>
    </lineage>
</organism>
<keyword evidence="3" id="KW-1185">Reference proteome</keyword>
<evidence type="ECO:0000313" key="2">
    <source>
        <dbReference type="EMBL" id="KAH1177628.1"/>
    </source>
</evidence>
<evidence type="ECO:0000313" key="3">
    <source>
        <dbReference type="Proteomes" id="UP000827986"/>
    </source>
</evidence>
<proteinExistence type="predicted"/>
<reference evidence="2" key="1">
    <citation type="submission" date="2021-09" db="EMBL/GenBank/DDBJ databases">
        <title>The genome of Mauremys mutica provides insights into the evolution of semi-aquatic lifestyle.</title>
        <authorList>
            <person name="Gong S."/>
            <person name="Gao Y."/>
        </authorList>
    </citation>
    <scope>NUCLEOTIDE SEQUENCE</scope>
    <source>
        <strain evidence="2">MM-2020</strain>
        <tissue evidence="2">Muscle</tissue>
    </source>
</reference>
<dbReference type="Proteomes" id="UP000827986">
    <property type="component" value="Unassembled WGS sequence"/>
</dbReference>